<dbReference type="CDD" id="cd12912">
    <property type="entry name" value="PDC2_MCP_like"/>
    <property type="match status" value="1"/>
</dbReference>
<dbReference type="SUPFAM" id="SSF58104">
    <property type="entry name" value="Methyl-accepting chemotaxis protein (MCP) signaling domain"/>
    <property type="match status" value="1"/>
</dbReference>
<dbReference type="InterPro" id="IPR033479">
    <property type="entry name" value="dCache_1"/>
</dbReference>
<feature type="region of interest" description="Disordered" evidence="10">
    <location>
        <begin position="629"/>
        <end position="649"/>
    </location>
</feature>
<dbReference type="PANTHER" id="PTHR32089">
    <property type="entry name" value="METHYL-ACCEPTING CHEMOTAXIS PROTEIN MCPB"/>
    <property type="match status" value="1"/>
</dbReference>
<dbReference type="PANTHER" id="PTHR32089:SF112">
    <property type="entry name" value="LYSOZYME-LIKE PROTEIN-RELATED"/>
    <property type="match status" value="1"/>
</dbReference>
<dbReference type="SMART" id="SM00283">
    <property type="entry name" value="MA"/>
    <property type="match status" value="1"/>
</dbReference>
<name>A0A5J5FXW1_9BACL</name>
<dbReference type="CDD" id="cd06225">
    <property type="entry name" value="HAMP"/>
    <property type="match status" value="1"/>
</dbReference>
<protein>
    <submittedName>
        <fullName evidence="14">Methyl-accepting chemotaxis protein</fullName>
    </submittedName>
</protein>
<dbReference type="Proteomes" id="UP000367750">
    <property type="component" value="Unassembled WGS sequence"/>
</dbReference>
<feature type="transmembrane region" description="Helical" evidence="11">
    <location>
        <begin position="292"/>
        <end position="315"/>
    </location>
</feature>
<feature type="compositionally biased region" description="Low complexity" evidence="10">
    <location>
        <begin position="394"/>
        <end position="409"/>
    </location>
</feature>
<dbReference type="CDD" id="cd18773">
    <property type="entry name" value="PDC1_HK_sensor"/>
    <property type="match status" value="1"/>
</dbReference>
<dbReference type="SMART" id="SM00304">
    <property type="entry name" value="HAMP"/>
    <property type="match status" value="1"/>
</dbReference>
<comment type="similarity">
    <text evidence="8">Belongs to the methyl-accepting chemotaxis (MCP) protein family.</text>
</comment>
<evidence type="ECO:0000256" key="5">
    <source>
        <dbReference type="ARBA" id="ARBA00022989"/>
    </source>
</evidence>
<evidence type="ECO:0000313" key="14">
    <source>
        <dbReference type="EMBL" id="KAA8998803.1"/>
    </source>
</evidence>
<evidence type="ECO:0000259" key="13">
    <source>
        <dbReference type="PROSITE" id="PS50885"/>
    </source>
</evidence>
<dbReference type="RefSeq" id="WP_150459333.1">
    <property type="nucleotide sequence ID" value="NZ_VYKK01000026.1"/>
</dbReference>
<keyword evidence="15" id="KW-1185">Reference proteome</keyword>
<evidence type="ECO:0000313" key="15">
    <source>
        <dbReference type="Proteomes" id="UP000367750"/>
    </source>
</evidence>
<reference evidence="14 15" key="1">
    <citation type="submission" date="2019-09" db="EMBL/GenBank/DDBJ databases">
        <title>Bacillus ochoae sp. nov., Paenibacillus whitsoniae sp. nov., Paenibacillus spiritus sp. nov. Isolated from the Mars Exploration Rover during spacecraft assembly.</title>
        <authorList>
            <person name="Seuylemezian A."/>
            <person name="Vaishampayan P."/>
        </authorList>
    </citation>
    <scope>NUCLEOTIDE SEQUENCE [LARGE SCALE GENOMIC DNA]</scope>
    <source>
        <strain evidence="14 15">MER_111</strain>
    </source>
</reference>
<dbReference type="CDD" id="cd11386">
    <property type="entry name" value="MCP_signal"/>
    <property type="match status" value="1"/>
</dbReference>
<evidence type="ECO:0000256" key="8">
    <source>
        <dbReference type="ARBA" id="ARBA00029447"/>
    </source>
</evidence>
<accession>A0A5J5FXW1</accession>
<keyword evidence="4 11" id="KW-0812">Transmembrane</keyword>
<dbReference type="OrthoDB" id="243053at2"/>
<evidence type="ECO:0000259" key="12">
    <source>
        <dbReference type="PROSITE" id="PS50111"/>
    </source>
</evidence>
<organism evidence="14 15">
    <name type="scientific">Paenibacillus spiritus</name>
    <dbReference type="NCBI Taxonomy" id="2496557"/>
    <lineage>
        <taxon>Bacteria</taxon>
        <taxon>Bacillati</taxon>
        <taxon>Bacillota</taxon>
        <taxon>Bacilli</taxon>
        <taxon>Bacillales</taxon>
        <taxon>Paenibacillaceae</taxon>
        <taxon>Paenibacillus</taxon>
    </lineage>
</organism>
<keyword evidence="3" id="KW-0145">Chemotaxis</keyword>
<evidence type="ECO:0000256" key="3">
    <source>
        <dbReference type="ARBA" id="ARBA00022500"/>
    </source>
</evidence>
<comment type="caution">
    <text evidence="14">The sequence shown here is derived from an EMBL/GenBank/DDBJ whole genome shotgun (WGS) entry which is preliminary data.</text>
</comment>
<dbReference type="GO" id="GO:0007165">
    <property type="term" value="P:signal transduction"/>
    <property type="evidence" value="ECO:0007669"/>
    <property type="project" value="UniProtKB-KW"/>
</dbReference>
<evidence type="ECO:0000256" key="10">
    <source>
        <dbReference type="SAM" id="MobiDB-lite"/>
    </source>
</evidence>
<sequence>MKFFSSLRKRSVSLKTKLTALLLVLVIVPLLIVTGTLSQSFTGIVRQEIEDEQLQLAGTNAAALDTLLKEKIDAFKSLTAEYQPVLLGGDRARIVALLQTMKALNPDVLSFYYSTAAGQAFNEENVSLDISGFANFQRIQKEKTVGVSDLLKDSKSGANIILIDIPLTDKSGNFQGIIQGMLSPDHILERLNENKLSKTTYAYLLSKTGVYLTHPNADKIGKSFKEFANAAKIKTFDNEVLAKESGTVHYTEPDGTAKTASYDNVDLTGWRVVVSGEDSDLLAKVTATKREAMLTLLISAVSVAVLAYLASAVIMKRLKPFTRLMKKVSEGDLTDRLPVKGSDELEQVKTGMNEMLDSFSHALEKLSDSVQHTAASSEQLTAIAASSLQTSEETAQAAETMAQGATMQTEGSEQSAEAIQEMAIGIQRIAESAGIVNERALDVQKEMMNGDQAVEDAVAQINGVKETVGRSAATIRVLQSKSEEINGIVTYISSIATQTNLLSLNASIEAARAGEHGRGFAVVAGEVKKLAEQTSAATESIANLVAEIQQSTLNTGQAVEESIGRVEAGVQGINRVREVFESVLDAVQSVTAQIQEVSAATEELSASTEEISASMHEMVAISRESLGESKRISQGAAEQHQAMEDISASSSSLSHMAEELQELVGKFKV</sequence>
<keyword evidence="7 9" id="KW-0807">Transducer</keyword>
<dbReference type="PROSITE" id="PS50111">
    <property type="entry name" value="CHEMOTAXIS_TRANSDUC_2"/>
    <property type="match status" value="1"/>
</dbReference>
<evidence type="ECO:0000256" key="6">
    <source>
        <dbReference type="ARBA" id="ARBA00023136"/>
    </source>
</evidence>
<evidence type="ECO:0000256" key="11">
    <source>
        <dbReference type="SAM" id="Phobius"/>
    </source>
</evidence>
<evidence type="ECO:0000256" key="4">
    <source>
        <dbReference type="ARBA" id="ARBA00022692"/>
    </source>
</evidence>
<feature type="domain" description="HAMP" evidence="13">
    <location>
        <begin position="312"/>
        <end position="364"/>
    </location>
</feature>
<comment type="subcellular location">
    <subcellularLocation>
        <location evidence="1">Cell membrane</location>
        <topology evidence="1">Multi-pass membrane protein</topology>
    </subcellularLocation>
</comment>
<dbReference type="InterPro" id="IPR003660">
    <property type="entry name" value="HAMP_dom"/>
</dbReference>
<dbReference type="GO" id="GO:0006935">
    <property type="term" value="P:chemotaxis"/>
    <property type="evidence" value="ECO:0007669"/>
    <property type="project" value="UniProtKB-KW"/>
</dbReference>
<dbReference type="GO" id="GO:0005886">
    <property type="term" value="C:plasma membrane"/>
    <property type="evidence" value="ECO:0007669"/>
    <property type="project" value="UniProtKB-SubCell"/>
</dbReference>
<dbReference type="Gene3D" id="1.10.287.950">
    <property type="entry name" value="Methyl-accepting chemotaxis protein"/>
    <property type="match status" value="1"/>
</dbReference>
<dbReference type="Pfam" id="PF02743">
    <property type="entry name" value="dCache_1"/>
    <property type="match status" value="1"/>
</dbReference>
<keyword evidence="5 11" id="KW-1133">Transmembrane helix</keyword>
<dbReference type="InterPro" id="IPR004089">
    <property type="entry name" value="MCPsignal_dom"/>
</dbReference>
<evidence type="ECO:0000256" key="7">
    <source>
        <dbReference type="ARBA" id="ARBA00023224"/>
    </source>
</evidence>
<keyword evidence="6 11" id="KW-0472">Membrane</keyword>
<gene>
    <name evidence="14" type="ORF">F4V43_16380</name>
</gene>
<dbReference type="AlphaFoldDB" id="A0A5J5FXW1"/>
<dbReference type="EMBL" id="VYKK01000026">
    <property type="protein sequence ID" value="KAA8998803.1"/>
    <property type="molecule type" value="Genomic_DNA"/>
</dbReference>
<dbReference type="Pfam" id="PF00015">
    <property type="entry name" value="MCPsignal"/>
    <property type="match status" value="1"/>
</dbReference>
<dbReference type="Gene3D" id="3.30.450.20">
    <property type="entry name" value="PAS domain"/>
    <property type="match status" value="1"/>
</dbReference>
<proteinExistence type="inferred from homology"/>
<evidence type="ECO:0000256" key="9">
    <source>
        <dbReference type="PROSITE-ProRule" id="PRU00284"/>
    </source>
</evidence>
<feature type="region of interest" description="Disordered" evidence="10">
    <location>
        <begin position="394"/>
        <end position="414"/>
    </location>
</feature>
<keyword evidence="2" id="KW-1003">Cell membrane</keyword>
<dbReference type="Pfam" id="PF00672">
    <property type="entry name" value="HAMP"/>
    <property type="match status" value="1"/>
</dbReference>
<evidence type="ECO:0000256" key="2">
    <source>
        <dbReference type="ARBA" id="ARBA00022475"/>
    </source>
</evidence>
<feature type="domain" description="Methyl-accepting transducer" evidence="12">
    <location>
        <begin position="383"/>
        <end position="619"/>
    </location>
</feature>
<dbReference type="PROSITE" id="PS50885">
    <property type="entry name" value="HAMP"/>
    <property type="match status" value="1"/>
</dbReference>
<evidence type="ECO:0000256" key="1">
    <source>
        <dbReference type="ARBA" id="ARBA00004651"/>
    </source>
</evidence>